<evidence type="ECO:0000256" key="3">
    <source>
        <dbReference type="ARBA" id="ARBA00022741"/>
    </source>
</evidence>
<evidence type="ECO:0000256" key="5">
    <source>
        <dbReference type="ARBA" id="ARBA00022806"/>
    </source>
</evidence>
<protein>
    <recommendedName>
        <fullName evidence="2">RNA helicase</fullName>
        <ecNumber evidence="2">3.6.4.13</ecNumber>
    </recommendedName>
</protein>
<dbReference type="Pfam" id="PF13401">
    <property type="entry name" value="AAA_22"/>
    <property type="match status" value="1"/>
</dbReference>
<organism evidence="9 10">
    <name type="scientific">Hevea brasiliensis</name>
    <name type="common">Para rubber tree</name>
    <name type="synonym">Siphonia brasiliensis</name>
    <dbReference type="NCBI Taxonomy" id="3981"/>
    <lineage>
        <taxon>Eukaryota</taxon>
        <taxon>Viridiplantae</taxon>
        <taxon>Streptophyta</taxon>
        <taxon>Embryophyta</taxon>
        <taxon>Tracheophyta</taxon>
        <taxon>Spermatophyta</taxon>
        <taxon>Magnoliopsida</taxon>
        <taxon>eudicotyledons</taxon>
        <taxon>Gunneridae</taxon>
        <taxon>Pentapetalae</taxon>
        <taxon>rosids</taxon>
        <taxon>fabids</taxon>
        <taxon>Malpighiales</taxon>
        <taxon>Euphorbiaceae</taxon>
        <taxon>Crotonoideae</taxon>
        <taxon>Micrandreae</taxon>
        <taxon>Hevea</taxon>
    </lineage>
</organism>
<dbReference type="Proteomes" id="UP000467840">
    <property type="component" value="Chromosome 7"/>
</dbReference>
<accession>A0A6A6L2N3</accession>
<dbReference type="GO" id="GO:0016887">
    <property type="term" value="F:ATP hydrolysis activity"/>
    <property type="evidence" value="ECO:0007669"/>
    <property type="project" value="InterPro"/>
</dbReference>
<dbReference type="GO" id="GO:0003724">
    <property type="term" value="F:RNA helicase activity"/>
    <property type="evidence" value="ECO:0007669"/>
    <property type="project" value="UniProtKB-EC"/>
</dbReference>
<evidence type="ECO:0000256" key="6">
    <source>
        <dbReference type="ARBA" id="ARBA00022840"/>
    </source>
</evidence>
<evidence type="ECO:0000256" key="7">
    <source>
        <dbReference type="ARBA" id="ARBA00047984"/>
    </source>
</evidence>
<comment type="catalytic activity">
    <reaction evidence="7">
        <text>ATP + H2O = ADP + phosphate + H(+)</text>
        <dbReference type="Rhea" id="RHEA:13065"/>
        <dbReference type="ChEBI" id="CHEBI:15377"/>
        <dbReference type="ChEBI" id="CHEBI:15378"/>
        <dbReference type="ChEBI" id="CHEBI:30616"/>
        <dbReference type="ChEBI" id="CHEBI:43474"/>
        <dbReference type="ChEBI" id="CHEBI:456216"/>
        <dbReference type="EC" id="3.6.4.13"/>
    </reaction>
</comment>
<dbReference type="InterPro" id="IPR014001">
    <property type="entry name" value="Helicase_ATP-bd"/>
</dbReference>
<sequence>MRVDGQNAGNFITDRPSAKVHGAPGGGSSLGYLFGGGIKERLVEGVNTHDILIIVGESGSGKTTQLPQFLFSAGFCQDGKVIGITQPRRVAAVTVAKRVAEECGVELGRKVGYSIRFDEKTSSSTRIKYMTDGLLLREALLDPYLSRYSVIIVDEAHERSVHIDVLLGLLKSVQNVRSNFMKDLDNMDDKKSNNRAMKGIGTGTQCTSFLKQCHGRKFPPLKLIIMSASLDARVFSEYFGGARAIHIEGANIKLMYCILFILSQIILMRPWLLYSRLL</sequence>
<dbReference type="AlphaFoldDB" id="A0A6A6L2N3"/>
<dbReference type="PANTHER" id="PTHR18934:SF118">
    <property type="entry name" value="ATP-DEPENDENT RNA HELICASE DHX33"/>
    <property type="match status" value="1"/>
</dbReference>
<proteinExistence type="inferred from homology"/>
<keyword evidence="3" id="KW-0547">Nucleotide-binding</keyword>
<dbReference type="PROSITE" id="PS51192">
    <property type="entry name" value="HELICASE_ATP_BIND_1"/>
    <property type="match status" value="1"/>
</dbReference>
<dbReference type="GO" id="GO:0003725">
    <property type="term" value="F:double-stranded RNA binding"/>
    <property type="evidence" value="ECO:0007669"/>
    <property type="project" value="TreeGrafter"/>
</dbReference>
<dbReference type="PANTHER" id="PTHR18934">
    <property type="entry name" value="ATP-DEPENDENT RNA HELICASE"/>
    <property type="match status" value="1"/>
</dbReference>
<evidence type="ECO:0000256" key="2">
    <source>
        <dbReference type="ARBA" id="ARBA00012552"/>
    </source>
</evidence>
<name>A0A6A6L2N3_HEVBR</name>
<reference evidence="9 10" key="1">
    <citation type="journal article" date="2020" name="Mol. Plant">
        <title>The Chromosome-Based Rubber Tree Genome Provides New Insights into Spurge Genome Evolution and Rubber Biosynthesis.</title>
        <authorList>
            <person name="Liu J."/>
            <person name="Shi C."/>
            <person name="Shi C.C."/>
            <person name="Li W."/>
            <person name="Zhang Q.J."/>
            <person name="Zhang Y."/>
            <person name="Li K."/>
            <person name="Lu H.F."/>
            <person name="Shi C."/>
            <person name="Zhu S.T."/>
            <person name="Xiao Z.Y."/>
            <person name="Nan H."/>
            <person name="Yue Y."/>
            <person name="Zhu X.G."/>
            <person name="Wu Y."/>
            <person name="Hong X.N."/>
            <person name="Fan G.Y."/>
            <person name="Tong Y."/>
            <person name="Zhang D."/>
            <person name="Mao C.L."/>
            <person name="Liu Y.L."/>
            <person name="Hao S.J."/>
            <person name="Liu W.Q."/>
            <person name="Lv M.Q."/>
            <person name="Zhang H.B."/>
            <person name="Liu Y."/>
            <person name="Hu-Tang G.R."/>
            <person name="Wang J.P."/>
            <person name="Wang J.H."/>
            <person name="Sun Y.H."/>
            <person name="Ni S.B."/>
            <person name="Chen W.B."/>
            <person name="Zhang X.C."/>
            <person name="Jiao Y.N."/>
            <person name="Eichler E.E."/>
            <person name="Li G.H."/>
            <person name="Liu X."/>
            <person name="Gao L.Z."/>
        </authorList>
    </citation>
    <scope>NUCLEOTIDE SEQUENCE [LARGE SCALE GENOMIC DNA]</scope>
    <source>
        <strain evidence="10">cv. GT1</strain>
        <tissue evidence="9">Leaf</tissue>
    </source>
</reference>
<dbReference type="GO" id="GO:0005730">
    <property type="term" value="C:nucleolus"/>
    <property type="evidence" value="ECO:0007669"/>
    <property type="project" value="TreeGrafter"/>
</dbReference>
<comment type="caution">
    <text evidence="9">The sequence shown here is derived from an EMBL/GenBank/DDBJ whole genome shotgun (WGS) entry which is preliminary data.</text>
</comment>
<dbReference type="EC" id="3.6.4.13" evidence="2"/>
<evidence type="ECO:0000259" key="8">
    <source>
        <dbReference type="PROSITE" id="PS51192"/>
    </source>
</evidence>
<dbReference type="InterPro" id="IPR049945">
    <property type="entry name" value="AAA_22"/>
</dbReference>
<dbReference type="CDD" id="cd17978">
    <property type="entry name" value="DEXHc_DHX33"/>
    <property type="match status" value="1"/>
</dbReference>
<evidence type="ECO:0000313" key="9">
    <source>
        <dbReference type="EMBL" id="KAF2294947.1"/>
    </source>
</evidence>
<dbReference type="PROSITE" id="PS00690">
    <property type="entry name" value="DEAH_ATP_HELICASE"/>
    <property type="match status" value="1"/>
</dbReference>
<dbReference type="InterPro" id="IPR027417">
    <property type="entry name" value="P-loop_NTPase"/>
</dbReference>
<keyword evidence="4" id="KW-0378">Hydrolase</keyword>
<dbReference type="GO" id="GO:0045943">
    <property type="term" value="P:positive regulation of transcription by RNA polymerase I"/>
    <property type="evidence" value="ECO:0007669"/>
    <property type="project" value="TreeGrafter"/>
</dbReference>
<dbReference type="EMBL" id="JAAGAX010000013">
    <property type="protein sequence ID" value="KAF2294947.1"/>
    <property type="molecule type" value="Genomic_DNA"/>
</dbReference>
<keyword evidence="10" id="KW-1185">Reference proteome</keyword>
<feature type="domain" description="Helicase ATP-binding" evidence="8">
    <location>
        <begin position="43"/>
        <end position="248"/>
    </location>
</feature>
<dbReference type="SMART" id="SM00487">
    <property type="entry name" value="DEXDc"/>
    <property type="match status" value="1"/>
</dbReference>
<gene>
    <name evidence="9" type="ORF">GH714_029609</name>
</gene>
<dbReference type="Gene3D" id="3.40.50.300">
    <property type="entry name" value="P-loop containing nucleotide triphosphate hydrolases"/>
    <property type="match status" value="1"/>
</dbReference>
<evidence type="ECO:0000256" key="4">
    <source>
        <dbReference type="ARBA" id="ARBA00022801"/>
    </source>
</evidence>
<evidence type="ECO:0000313" key="10">
    <source>
        <dbReference type="Proteomes" id="UP000467840"/>
    </source>
</evidence>
<evidence type="ECO:0000256" key="1">
    <source>
        <dbReference type="ARBA" id="ARBA00008792"/>
    </source>
</evidence>
<dbReference type="SUPFAM" id="SSF52540">
    <property type="entry name" value="P-loop containing nucleoside triphosphate hydrolases"/>
    <property type="match status" value="1"/>
</dbReference>
<dbReference type="GO" id="GO:0005524">
    <property type="term" value="F:ATP binding"/>
    <property type="evidence" value="ECO:0007669"/>
    <property type="project" value="UniProtKB-KW"/>
</dbReference>
<keyword evidence="5" id="KW-0347">Helicase</keyword>
<dbReference type="FunFam" id="3.40.50.300:FF:000578">
    <property type="entry name" value="probable ATP-dependent RNA helicase DHX35"/>
    <property type="match status" value="1"/>
</dbReference>
<dbReference type="InterPro" id="IPR002464">
    <property type="entry name" value="DNA/RNA_helicase_DEAH_CS"/>
</dbReference>
<keyword evidence="6" id="KW-0067">ATP-binding</keyword>
<comment type="similarity">
    <text evidence="1">Belongs to the DEAD box helicase family. DEAH subfamily.</text>
</comment>